<dbReference type="Proteomes" id="UP000596049">
    <property type="component" value="Chromosome"/>
</dbReference>
<protein>
    <submittedName>
        <fullName evidence="3">DUF3221 domain-containing protein</fullName>
    </submittedName>
</protein>
<gene>
    <name evidence="3" type="ORF">FJQ98_25145</name>
</gene>
<feature type="region of interest" description="Disordered" evidence="1">
    <location>
        <begin position="19"/>
        <end position="45"/>
    </location>
</feature>
<feature type="signal peptide" evidence="2">
    <location>
        <begin position="1"/>
        <end position="21"/>
    </location>
</feature>
<dbReference type="InterPro" id="IPR021598">
    <property type="entry name" value="DUF3221"/>
</dbReference>
<proteinExistence type="predicted"/>
<accession>A0ABX7AR99</accession>
<evidence type="ECO:0000256" key="1">
    <source>
        <dbReference type="SAM" id="MobiDB-lite"/>
    </source>
</evidence>
<evidence type="ECO:0000313" key="3">
    <source>
        <dbReference type="EMBL" id="QQP12336.1"/>
    </source>
</evidence>
<feature type="compositionally biased region" description="Polar residues" evidence="1">
    <location>
        <begin position="19"/>
        <end position="42"/>
    </location>
</feature>
<evidence type="ECO:0000313" key="4">
    <source>
        <dbReference type="Proteomes" id="UP000596049"/>
    </source>
</evidence>
<evidence type="ECO:0000256" key="2">
    <source>
        <dbReference type="SAM" id="SignalP"/>
    </source>
</evidence>
<sequence length="137" mass="14915">MRILQATVILLLLFSSLSGCSRPSSDSEGISKNMVSEQSSMSKEPIGTADAEGYIIDKTENSLTIVWYVQQKDVTTKTKKEILDIAKPNALTASYSETNNFEIGDSVLIWTTGKYDDSNPRQGAATKVTLVSKADES</sequence>
<keyword evidence="2" id="KW-0732">Signal</keyword>
<keyword evidence="4" id="KW-1185">Reference proteome</keyword>
<organism evidence="3 4">
    <name type="scientific">Lysinibacillus agricola</name>
    <dbReference type="NCBI Taxonomy" id="2590012"/>
    <lineage>
        <taxon>Bacteria</taxon>
        <taxon>Bacillati</taxon>
        <taxon>Bacillota</taxon>
        <taxon>Bacilli</taxon>
        <taxon>Bacillales</taxon>
        <taxon>Bacillaceae</taxon>
        <taxon>Lysinibacillus</taxon>
    </lineage>
</organism>
<dbReference type="EMBL" id="CP067341">
    <property type="protein sequence ID" value="QQP12336.1"/>
    <property type="molecule type" value="Genomic_DNA"/>
</dbReference>
<reference evidence="3 4" key="1">
    <citation type="submission" date="2020-01" db="EMBL/GenBank/DDBJ databases">
        <authorList>
            <person name="Liu G."/>
            <person name="Liu B."/>
        </authorList>
    </citation>
    <scope>NUCLEOTIDE SEQUENCE [LARGE SCALE GENOMIC DNA]</scope>
    <source>
        <strain evidence="3 4">FJAT-51161</strain>
    </source>
</reference>
<dbReference type="PROSITE" id="PS51257">
    <property type="entry name" value="PROKAR_LIPOPROTEIN"/>
    <property type="match status" value="1"/>
</dbReference>
<feature type="chain" id="PRO_5046680185" evidence="2">
    <location>
        <begin position="22"/>
        <end position="137"/>
    </location>
</feature>
<dbReference type="Pfam" id="PF11518">
    <property type="entry name" value="DUF3221"/>
    <property type="match status" value="1"/>
</dbReference>
<name>A0ABX7AR99_9BACI</name>
<dbReference type="RefSeq" id="WP_143114878.1">
    <property type="nucleotide sequence ID" value="NZ_CP067341.1"/>
</dbReference>